<feature type="active site" description="Nucleophile" evidence="6">
    <location>
        <position position="260"/>
    </location>
</feature>
<organism evidence="8 9">
    <name type="scientific">candidate division WS6 bacterium 34_10</name>
    <dbReference type="NCBI Taxonomy" id="1641389"/>
    <lineage>
        <taxon>Bacteria</taxon>
        <taxon>Candidatus Dojkabacteria</taxon>
    </lineage>
</organism>
<dbReference type="InterPro" id="IPR011023">
    <property type="entry name" value="Nop2p"/>
</dbReference>
<dbReference type="GO" id="GO:0006396">
    <property type="term" value="P:RNA processing"/>
    <property type="evidence" value="ECO:0007669"/>
    <property type="project" value="InterPro"/>
</dbReference>
<evidence type="ECO:0000259" key="7">
    <source>
        <dbReference type="PROSITE" id="PS51686"/>
    </source>
</evidence>
<keyword evidence="1" id="KW-0963">Cytoplasm</keyword>
<evidence type="ECO:0000256" key="5">
    <source>
        <dbReference type="ARBA" id="ARBA00022884"/>
    </source>
</evidence>
<feature type="binding site" evidence="6">
    <location>
        <position position="188"/>
    </location>
    <ligand>
        <name>S-adenosyl-L-methionine</name>
        <dbReference type="ChEBI" id="CHEBI:59789"/>
    </ligand>
</feature>
<dbReference type="Gene3D" id="3.30.70.1170">
    <property type="entry name" value="Sun protein, domain 3"/>
    <property type="match status" value="1"/>
</dbReference>
<dbReference type="GO" id="GO:0003723">
    <property type="term" value="F:RNA binding"/>
    <property type="evidence" value="ECO:0007669"/>
    <property type="project" value="UniProtKB-UniRule"/>
</dbReference>
<dbReference type="InterPro" id="IPR049560">
    <property type="entry name" value="MeTrfase_RsmB-F_NOP2_cat"/>
</dbReference>
<evidence type="ECO:0000256" key="1">
    <source>
        <dbReference type="ARBA" id="ARBA00022490"/>
    </source>
</evidence>
<dbReference type="PANTHER" id="PTHR22807:SF30">
    <property type="entry name" value="28S RRNA (CYTOSINE(4447)-C(5))-METHYLTRANSFERASE-RELATED"/>
    <property type="match status" value="1"/>
</dbReference>
<dbReference type="GO" id="GO:0008173">
    <property type="term" value="F:RNA methyltransferase activity"/>
    <property type="evidence" value="ECO:0007669"/>
    <property type="project" value="InterPro"/>
</dbReference>
<keyword evidence="3 6" id="KW-0808">Transferase</keyword>
<keyword evidence="5 6" id="KW-0694">RNA-binding</keyword>
<evidence type="ECO:0000256" key="2">
    <source>
        <dbReference type="ARBA" id="ARBA00022603"/>
    </source>
</evidence>
<dbReference type="InterPro" id="IPR031341">
    <property type="entry name" value="Methyltr_RsmF_N"/>
</dbReference>
<dbReference type="Pfam" id="PF17125">
    <property type="entry name" value="Methyltr_RsmF_N"/>
    <property type="match status" value="1"/>
</dbReference>
<dbReference type="GO" id="GO:0001510">
    <property type="term" value="P:RNA methylation"/>
    <property type="evidence" value="ECO:0007669"/>
    <property type="project" value="InterPro"/>
</dbReference>
<evidence type="ECO:0000256" key="3">
    <source>
        <dbReference type="ARBA" id="ARBA00022679"/>
    </source>
</evidence>
<feature type="binding site" evidence="6">
    <location>
        <position position="206"/>
    </location>
    <ligand>
        <name>S-adenosyl-L-methionine</name>
        <dbReference type="ChEBI" id="CHEBI:59789"/>
    </ligand>
</feature>
<dbReference type="Proteomes" id="UP000053904">
    <property type="component" value="Unassembled WGS sequence"/>
</dbReference>
<feature type="binding site" evidence="6">
    <location>
        <position position="161"/>
    </location>
    <ligand>
        <name>S-adenosyl-L-methionine</name>
        <dbReference type="ChEBI" id="CHEBI:59789"/>
    </ligand>
</feature>
<dbReference type="PRINTS" id="PR02008">
    <property type="entry name" value="RCMTFAMILY"/>
</dbReference>
<keyword evidence="4 6" id="KW-0949">S-adenosyl-L-methionine</keyword>
<dbReference type="Pfam" id="PF01189">
    <property type="entry name" value="Methyltr_RsmB-F"/>
    <property type="match status" value="1"/>
</dbReference>
<sequence>MGRKGLRKNYKKPRSKSQQRNFYSKTDIFISRMASILLKPKGEVKHLFYQRARTTIRLNNLKDDPKKIYKLLTQTKGWDLQEIKNIDYTYFVNNRDKSEIAKTKEYEDGLFYIQNLSSILSIHILDPQKQEDILDLAAAPGSKTTLISSLTNNEANITANDIDVQRISRLNNVLHQFGSKNVKVINRDGELIGRIYPNHYDRVILDAPCSGEGRIYLAGKNPLRFWSIKMVNAMVKKQEKLIESAFEALKIGGTLVYSTCTLEPDENEGVVTYLLKKYPNARMEDINLIDNLEPLLTDKITNGITKWSGNTYHQEVAKSIRTIPSPEMMGFYIAKITKT</sequence>
<evidence type="ECO:0000256" key="6">
    <source>
        <dbReference type="PROSITE-ProRule" id="PRU01023"/>
    </source>
</evidence>
<proteinExistence type="inferred from homology"/>
<dbReference type="GO" id="GO:0008757">
    <property type="term" value="F:S-adenosylmethionine-dependent methyltransferase activity"/>
    <property type="evidence" value="ECO:0007669"/>
    <property type="project" value="InterPro"/>
</dbReference>
<dbReference type="EMBL" id="LGGO01000004">
    <property type="protein sequence ID" value="KUK77813.1"/>
    <property type="molecule type" value="Genomic_DNA"/>
</dbReference>
<dbReference type="SUPFAM" id="SSF53335">
    <property type="entry name" value="S-adenosyl-L-methionine-dependent methyltransferases"/>
    <property type="match status" value="1"/>
</dbReference>
<gene>
    <name evidence="8" type="ORF">XD93_0074</name>
</gene>
<accession>A0A101HJ63</accession>
<feature type="domain" description="SAM-dependent MTase RsmB/NOP-type" evidence="7">
    <location>
        <begin position="44"/>
        <end position="339"/>
    </location>
</feature>
<dbReference type="NCBIfam" id="TIGR00446">
    <property type="entry name" value="nop2p"/>
    <property type="match status" value="1"/>
</dbReference>
<name>A0A101HJ63_9BACT</name>
<comment type="caution">
    <text evidence="8">The sequence shown here is derived from an EMBL/GenBank/DDBJ whole genome shotgun (WGS) entry which is preliminary data.</text>
</comment>
<keyword evidence="2 6" id="KW-0489">Methyltransferase</keyword>
<reference evidence="9" key="1">
    <citation type="journal article" date="2015" name="MBio">
        <title>Genome-Resolved Metagenomic Analysis Reveals Roles for Candidate Phyla and Other Microbial Community Members in Biogeochemical Transformations in Oil Reservoirs.</title>
        <authorList>
            <person name="Hu P."/>
            <person name="Tom L."/>
            <person name="Singh A."/>
            <person name="Thomas B.C."/>
            <person name="Baker B.J."/>
            <person name="Piceno Y.M."/>
            <person name="Andersen G.L."/>
            <person name="Banfield J.F."/>
        </authorList>
    </citation>
    <scope>NUCLEOTIDE SEQUENCE [LARGE SCALE GENOMIC DNA]</scope>
</reference>
<dbReference type="PANTHER" id="PTHR22807">
    <property type="entry name" value="NOP2 YEAST -RELATED NOL1/NOP2/FMU SUN DOMAIN-CONTAINING"/>
    <property type="match status" value="1"/>
</dbReference>
<dbReference type="PROSITE" id="PS51686">
    <property type="entry name" value="SAM_MT_RSMB_NOP"/>
    <property type="match status" value="1"/>
</dbReference>
<dbReference type="InterPro" id="IPR029063">
    <property type="entry name" value="SAM-dependent_MTases_sf"/>
</dbReference>
<evidence type="ECO:0000256" key="4">
    <source>
        <dbReference type="ARBA" id="ARBA00022691"/>
    </source>
</evidence>
<dbReference type="AlphaFoldDB" id="A0A101HJ63"/>
<comment type="similarity">
    <text evidence="6">Belongs to the class I-like SAM-binding methyltransferase superfamily. RsmB/NOP family.</text>
</comment>
<dbReference type="CDD" id="cd02440">
    <property type="entry name" value="AdoMet_MTases"/>
    <property type="match status" value="1"/>
</dbReference>
<dbReference type="InterPro" id="IPR001678">
    <property type="entry name" value="MeTrfase_RsmB-F_NOP2_dom"/>
</dbReference>
<protein>
    <submittedName>
        <fullName evidence="8">RNA methylase, NOL1/NOP2/sun family</fullName>
    </submittedName>
</protein>
<dbReference type="Gene3D" id="3.40.50.150">
    <property type="entry name" value="Vaccinia Virus protein VP39"/>
    <property type="match status" value="1"/>
</dbReference>
<feature type="binding site" evidence="6">
    <location>
        <begin position="137"/>
        <end position="143"/>
    </location>
    <ligand>
        <name>S-adenosyl-L-methionine</name>
        <dbReference type="ChEBI" id="CHEBI:59789"/>
    </ligand>
</feature>
<evidence type="ECO:0000313" key="8">
    <source>
        <dbReference type="EMBL" id="KUK77813.1"/>
    </source>
</evidence>
<dbReference type="InterPro" id="IPR023267">
    <property type="entry name" value="RCMT"/>
</dbReference>
<evidence type="ECO:0000313" key="9">
    <source>
        <dbReference type="Proteomes" id="UP000053904"/>
    </source>
</evidence>